<keyword evidence="1" id="KW-0949">S-adenosyl-L-methionine</keyword>
<feature type="domain" description="Radical SAM core" evidence="5">
    <location>
        <begin position="39"/>
        <end position="188"/>
    </location>
</feature>
<dbReference type="CDD" id="cd01335">
    <property type="entry name" value="Radical_SAM"/>
    <property type="match status" value="1"/>
</dbReference>
<evidence type="ECO:0000256" key="2">
    <source>
        <dbReference type="ARBA" id="ARBA00022723"/>
    </source>
</evidence>
<gene>
    <name evidence="6" type="ORF">METZ01_LOCUS347585</name>
</gene>
<keyword evidence="3" id="KW-0408">Iron</keyword>
<dbReference type="SFLD" id="SFLDS00029">
    <property type="entry name" value="Radical_SAM"/>
    <property type="match status" value="1"/>
</dbReference>
<keyword evidence="4" id="KW-0411">Iron-sulfur</keyword>
<dbReference type="GO" id="GO:0003824">
    <property type="term" value="F:catalytic activity"/>
    <property type="evidence" value="ECO:0007669"/>
    <property type="project" value="InterPro"/>
</dbReference>
<dbReference type="SFLD" id="SFLDG01067">
    <property type="entry name" value="SPASM/twitch_domain_containing"/>
    <property type="match status" value="1"/>
</dbReference>
<dbReference type="PANTHER" id="PTHR11228">
    <property type="entry name" value="RADICAL SAM DOMAIN PROTEIN"/>
    <property type="match status" value="1"/>
</dbReference>
<accession>A0A382RDS6</accession>
<organism evidence="6">
    <name type="scientific">marine metagenome</name>
    <dbReference type="NCBI Taxonomy" id="408172"/>
    <lineage>
        <taxon>unclassified sequences</taxon>
        <taxon>metagenomes</taxon>
        <taxon>ecological metagenomes</taxon>
    </lineage>
</organism>
<dbReference type="EMBL" id="UINC01120318">
    <property type="protein sequence ID" value="SVC94731.1"/>
    <property type="molecule type" value="Genomic_DNA"/>
</dbReference>
<dbReference type="InterPro" id="IPR007197">
    <property type="entry name" value="rSAM"/>
</dbReference>
<evidence type="ECO:0000256" key="1">
    <source>
        <dbReference type="ARBA" id="ARBA00022691"/>
    </source>
</evidence>
<dbReference type="SUPFAM" id="SSF102114">
    <property type="entry name" value="Radical SAM enzymes"/>
    <property type="match status" value="1"/>
</dbReference>
<dbReference type="AlphaFoldDB" id="A0A382RDS6"/>
<sequence>MSASQELILDGTKIAWHKERIESWERGEKIAPVTIDMALTRACNYSCGFCYAMFQENSRKVITQKVIFNFLEDCAEIGVKAISFVSDGESTISPVFIDAIKKGYELGISMAVGSNAFVLTKNKLEQILPYLTYLRVNFSAGEKKRYAEIMGCKESSFDRVCQNIIDMVEIKKRDNLDVTIGMQMVLMPVDGDQIIPYAKLGKKLRPDYAIIKHCSDNEDGGLGIDYKEYDKLHSLLKKAESYSDEKYKVAIKWSKIKDEGKRKYQRCFGAPFMIQISGSGLVAPCGMLFNEKYKKFHIGNIVD</sequence>
<dbReference type="Pfam" id="PF04055">
    <property type="entry name" value="Radical_SAM"/>
    <property type="match status" value="1"/>
</dbReference>
<keyword evidence="2" id="KW-0479">Metal-binding</keyword>
<dbReference type="Gene3D" id="3.20.20.70">
    <property type="entry name" value="Aldolase class I"/>
    <property type="match status" value="1"/>
</dbReference>
<dbReference type="InterPro" id="IPR013785">
    <property type="entry name" value="Aldolase_TIM"/>
</dbReference>
<evidence type="ECO:0000256" key="4">
    <source>
        <dbReference type="ARBA" id="ARBA00023014"/>
    </source>
</evidence>
<proteinExistence type="predicted"/>
<dbReference type="InterPro" id="IPR050377">
    <property type="entry name" value="Radical_SAM_PqqE_MftC-like"/>
</dbReference>
<dbReference type="InterPro" id="IPR058240">
    <property type="entry name" value="rSAM_sf"/>
</dbReference>
<protein>
    <recommendedName>
        <fullName evidence="5">Radical SAM core domain-containing protein</fullName>
    </recommendedName>
</protein>
<evidence type="ECO:0000256" key="3">
    <source>
        <dbReference type="ARBA" id="ARBA00023004"/>
    </source>
</evidence>
<reference evidence="6" key="1">
    <citation type="submission" date="2018-05" db="EMBL/GenBank/DDBJ databases">
        <authorList>
            <person name="Lanie J.A."/>
            <person name="Ng W.-L."/>
            <person name="Kazmierczak K.M."/>
            <person name="Andrzejewski T.M."/>
            <person name="Davidsen T.M."/>
            <person name="Wayne K.J."/>
            <person name="Tettelin H."/>
            <person name="Glass J.I."/>
            <person name="Rusch D."/>
            <person name="Podicherti R."/>
            <person name="Tsui H.-C.T."/>
            <person name="Winkler M.E."/>
        </authorList>
    </citation>
    <scope>NUCLEOTIDE SEQUENCE</scope>
</reference>
<name>A0A382RDS6_9ZZZZ</name>
<evidence type="ECO:0000313" key="6">
    <source>
        <dbReference type="EMBL" id="SVC94731.1"/>
    </source>
</evidence>
<evidence type="ECO:0000259" key="5">
    <source>
        <dbReference type="Pfam" id="PF04055"/>
    </source>
</evidence>
<dbReference type="GO" id="GO:0051536">
    <property type="term" value="F:iron-sulfur cluster binding"/>
    <property type="evidence" value="ECO:0007669"/>
    <property type="project" value="UniProtKB-KW"/>
</dbReference>
<dbReference type="GO" id="GO:0046872">
    <property type="term" value="F:metal ion binding"/>
    <property type="evidence" value="ECO:0007669"/>
    <property type="project" value="UniProtKB-KW"/>
</dbReference>
<dbReference type="PANTHER" id="PTHR11228:SF7">
    <property type="entry name" value="PQQA PEPTIDE CYCLASE"/>
    <property type="match status" value="1"/>
</dbReference>
<feature type="non-terminal residue" evidence="6">
    <location>
        <position position="303"/>
    </location>
</feature>